<evidence type="ECO:0000313" key="2">
    <source>
        <dbReference type="EMBL" id="EOA33474.1"/>
    </source>
</evidence>
<accession>R0HUG0</accession>
<keyword evidence="3" id="KW-1185">Reference proteome</keyword>
<dbReference type="Proteomes" id="UP000029121">
    <property type="component" value="Unassembled WGS sequence"/>
</dbReference>
<organism evidence="2 3">
    <name type="scientific">Capsella rubella</name>
    <dbReference type="NCBI Taxonomy" id="81985"/>
    <lineage>
        <taxon>Eukaryota</taxon>
        <taxon>Viridiplantae</taxon>
        <taxon>Streptophyta</taxon>
        <taxon>Embryophyta</taxon>
        <taxon>Tracheophyta</taxon>
        <taxon>Spermatophyta</taxon>
        <taxon>Magnoliopsida</taxon>
        <taxon>eudicotyledons</taxon>
        <taxon>Gunneridae</taxon>
        <taxon>Pentapetalae</taxon>
        <taxon>rosids</taxon>
        <taxon>malvids</taxon>
        <taxon>Brassicales</taxon>
        <taxon>Brassicaceae</taxon>
        <taxon>Camelineae</taxon>
        <taxon>Capsella</taxon>
    </lineage>
</organism>
<sequence>MSLAIAEVYTVRKFHRASMKKLPANKPAAVTGAERDEKISGGSFMEAPAKSGGSRQFGRCFFGKPGMKKSSAKVSDPLTTIE</sequence>
<evidence type="ECO:0000313" key="3">
    <source>
        <dbReference type="Proteomes" id="UP000029121"/>
    </source>
</evidence>
<dbReference type="KEGG" id="crb:17895832"/>
<protein>
    <submittedName>
        <fullName evidence="2">Uncharacterized protein</fullName>
    </submittedName>
</protein>
<dbReference type="OrthoDB" id="1095251at2759"/>
<feature type="region of interest" description="Disordered" evidence="1">
    <location>
        <begin position="24"/>
        <end position="54"/>
    </location>
</feature>
<name>R0HUG0_9BRAS</name>
<evidence type="ECO:0000256" key="1">
    <source>
        <dbReference type="SAM" id="MobiDB-lite"/>
    </source>
</evidence>
<gene>
    <name evidence="2" type="ORF">CARUB_v10021226mg</name>
</gene>
<reference evidence="3" key="1">
    <citation type="journal article" date="2013" name="Nat. Genet.">
        <title>The Capsella rubella genome and the genomic consequences of rapid mating system evolution.</title>
        <authorList>
            <person name="Slotte T."/>
            <person name="Hazzouri K.M."/>
            <person name="Agren J.A."/>
            <person name="Koenig D."/>
            <person name="Maumus F."/>
            <person name="Guo Y.L."/>
            <person name="Steige K."/>
            <person name="Platts A.E."/>
            <person name="Escobar J.S."/>
            <person name="Newman L.K."/>
            <person name="Wang W."/>
            <person name="Mandakova T."/>
            <person name="Vello E."/>
            <person name="Smith L.M."/>
            <person name="Henz S.R."/>
            <person name="Steffen J."/>
            <person name="Takuno S."/>
            <person name="Brandvain Y."/>
            <person name="Coop G."/>
            <person name="Andolfatto P."/>
            <person name="Hu T.T."/>
            <person name="Blanchette M."/>
            <person name="Clark R.M."/>
            <person name="Quesneville H."/>
            <person name="Nordborg M."/>
            <person name="Gaut B.S."/>
            <person name="Lysak M.A."/>
            <person name="Jenkins J."/>
            <person name="Grimwood J."/>
            <person name="Chapman J."/>
            <person name="Prochnik S."/>
            <person name="Shu S."/>
            <person name="Rokhsar D."/>
            <person name="Schmutz J."/>
            <person name="Weigel D."/>
            <person name="Wright S.I."/>
        </authorList>
    </citation>
    <scope>NUCLEOTIDE SEQUENCE [LARGE SCALE GENOMIC DNA]</scope>
    <source>
        <strain evidence="3">cv. Monte Gargano</strain>
    </source>
</reference>
<dbReference type="AlphaFoldDB" id="R0HUG0"/>
<proteinExistence type="predicted"/>
<dbReference type="EMBL" id="KB870806">
    <property type="protein sequence ID" value="EOA33474.1"/>
    <property type="molecule type" value="Genomic_DNA"/>
</dbReference>